<name>A0A3U2TWZ6_SALET</name>
<accession>A0A3U2TWZ6</accession>
<gene>
    <name evidence="1" type="ORF">AXN36_22440</name>
</gene>
<dbReference type="InterPro" id="IPR003458">
    <property type="entry name" value="Phage_T4_Gp38_tail_assem"/>
</dbReference>
<dbReference type="Pfam" id="PF02413">
    <property type="entry name" value="Caudo_TAP"/>
    <property type="match status" value="1"/>
</dbReference>
<feature type="non-terminal residue" evidence="1">
    <location>
        <position position="1"/>
    </location>
</feature>
<proteinExistence type="predicted"/>
<evidence type="ECO:0000313" key="1">
    <source>
        <dbReference type="EMBL" id="EBQ0045596.1"/>
    </source>
</evidence>
<reference evidence="1" key="1">
    <citation type="submission" date="2018-07" db="EMBL/GenBank/DDBJ databases">
        <authorList>
            <consortium name="GenomeTrakr network: Whole genome sequencing for foodborne pathogen traceback"/>
        </authorList>
    </citation>
    <scope>NUCLEOTIDE SEQUENCE</scope>
    <source>
        <strain evidence="1">CFSAN031465</strain>
    </source>
</reference>
<dbReference type="EMBL" id="AAGNOE010000024">
    <property type="protein sequence ID" value="EBQ0045596.1"/>
    <property type="molecule type" value="Genomic_DNA"/>
</dbReference>
<protein>
    <submittedName>
        <fullName evidence="1">Tail fiber assembly protein</fullName>
    </submittedName>
</protein>
<organism evidence="1">
    <name type="scientific">Salmonella enterica I</name>
    <dbReference type="NCBI Taxonomy" id="59201"/>
    <lineage>
        <taxon>Bacteria</taxon>
        <taxon>Pseudomonadati</taxon>
        <taxon>Pseudomonadota</taxon>
        <taxon>Gammaproteobacteria</taxon>
        <taxon>Enterobacterales</taxon>
        <taxon>Enterobacteriaceae</taxon>
        <taxon>Salmonella</taxon>
    </lineage>
</organism>
<dbReference type="InterPro" id="IPR051220">
    <property type="entry name" value="TFA_Chaperone"/>
</dbReference>
<sequence>TDEEVDKYYMKTPPQGMCLGSSNGRIAWFCISPPTQDDLISAANQEKKKRIDQANEHMNSRRWPGKAALGRLTGDELAQYNLWLDYLDALEAVDTSVAQNIACPPPEKLYT</sequence>
<comment type="caution">
    <text evidence="1">The sequence shown here is derived from an EMBL/GenBank/DDBJ whole genome shotgun (WGS) entry which is preliminary data.</text>
</comment>
<dbReference type="PANTHER" id="PTHR34413:SF1">
    <property type="entry name" value="CYTOPLASMIC PROTEIN"/>
    <property type="match status" value="1"/>
</dbReference>
<dbReference type="PANTHER" id="PTHR34413">
    <property type="entry name" value="PROPHAGE TAIL FIBER ASSEMBLY PROTEIN HOMOLOG TFAE-RELATED-RELATED"/>
    <property type="match status" value="1"/>
</dbReference>
<dbReference type="AlphaFoldDB" id="A0A3U2TWZ6"/>